<evidence type="ECO:0000313" key="5">
    <source>
        <dbReference type="EMBL" id="MYL34827.1"/>
    </source>
</evidence>
<dbReference type="PANTHER" id="PTHR39183:SF1">
    <property type="entry name" value="SPORE COAT PROTEIN F-LIKE PROTEIN YHCQ"/>
    <property type="match status" value="1"/>
</dbReference>
<dbReference type="RefSeq" id="WP_160849588.1">
    <property type="nucleotide sequence ID" value="NZ_WMEQ01000012.1"/>
</dbReference>
<dbReference type="InterPro" id="IPR012851">
    <property type="entry name" value="Spore_coat_CotF-like"/>
</dbReference>
<accession>A0A6I5A1L9</accession>
<dbReference type="Gene3D" id="1.20.1260.10">
    <property type="match status" value="1"/>
</dbReference>
<organism evidence="5 6">
    <name type="scientific">Pontibacillus yanchengensis</name>
    <dbReference type="NCBI Taxonomy" id="462910"/>
    <lineage>
        <taxon>Bacteria</taxon>
        <taxon>Bacillati</taxon>
        <taxon>Bacillota</taxon>
        <taxon>Bacilli</taxon>
        <taxon>Bacillales</taxon>
        <taxon>Bacillaceae</taxon>
        <taxon>Pontibacillus</taxon>
    </lineage>
</organism>
<comment type="similarity">
    <text evidence="3">Belongs to the CotF family.</text>
</comment>
<feature type="compositionally biased region" description="Low complexity" evidence="4">
    <location>
        <begin position="1"/>
        <end position="19"/>
    </location>
</feature>
<dbReference type="Proteomes" id="UP000468638">
    <property type="component" value="Unassembled WGS sequence"/>
</dbReference>
<gene>
    <name evidence="5" type="ORF">GLW05_14630</name>
</gene>
<comment type="caution">
    <text evidence="5">The sequence shown here is derived from an EMBL/GenBank/DDBJ whole genome shotgun (WGS) entry which is preliminary data.</text>
</comment>
<proteinExistence type="inferred from homology"/>
<protein>
    <submittedName>
        <fullName evidence="5">Spore coat protein</fullName>
    </submittedName>
</protein>
<sequence length="219" mass="24691">MNNQQPQQPGQAQQPNVGGAAQGMPQNMIHGGHEVFDLHEVLASVINVLDQYMMFRQYVQDQELTNILDRQYNFIEQQYNTVVDAFSTGADPQVPTQQYKMQQSNEVVFGVKPTQPKKPNRSLADIKDQGISGHMLGLIKSTASLLTMTAVEATNPVVRRVLADSVPNYIEMAYEIFLYQNKHQYYQVPQLAQQDMTAMVNGFAKTQGQAQMPQNKMTH</sequence>
<keyword evidence="5" id="KW-0946">Virion</keyword>
<evidence type="ECO:0000256" key="4">
    <source>
        <dbReference type="SAM" id="MobiDB-lite"/>
    </source>
</evidence>
<dbReference type="GO" id="GO:0030435">
    <property type="term" value="P:sporulation resulting in formation of a cellular spore"/>
    <property type="evidence" value="ECO:0007669"/>
    <property type="project" value="UniProtKB-KW"/>
</dbReference>
<evidence type="ECO:0000256" key="1">
    <source>
        <dbReference type="ARBA" id="ARBA00022969"/>
    </source>
</evidence>
<evidence type="ECO:0000313" key="6">
    <source>
        <dbReference type="Proteomes" id="UP000468638"/>
    </source>
</evidence>
<reference evidence="5 6" key="1">
    <citation type="submission" date="2019-11" db="EMBL/GenBank/DDBJ databases">
        <title>Genome sequences of 17 halophilic strains isolated from different environments.</title>
        <authorList>
            <person name="Furrow R.E."/>
        </authorList>
    </citation>
    <scope>NUCLEOTIDE SEQUENCE [LARGE SCALE GENOMIC DNA]</scope>
    <source>
        <strain evidence="5 6">22514_16_FS</strain>
    </source>
</reference>
<dbReference type="OrthoDB" id="2577233at2"/>
<dbReference type="InterPro" id="IPR012347">
    <property type="entry name" value="Ferritin-like"/>
</dbReference>
<name>A0A6I5A1L9_9BACI</name>
<evidence type="ECO:0000256" key="3">
    <source>
        <dbReference type="ARBA" id="ARBA00024344"/>
    </source>
</evidence>
<keyword evidence="5" id="KW-0167">Capsid protein</keyword>
<dbReference type="PANTHER" id="PTHR39183">
    <property type="entry name" value="SPORE COAT PROTEIN F-LIKE PROTEIN YHCQ"/>
    <property type="match status" value="1"/>
</dbReference>
<keyword evidence="1" id="KW-0749">Sporulation</keyword>
<evidence type="ECO:0000256" key="2">
    <source>
        <dbReference type="ARBA" id="ARBA00024325"/>
    </source>
</evidence>
<dbReference type="EMBL" id="WMEQ01000012">
    <property type="protein sequence ID" value="MYL34827.1"/>
    <property type="molecule type" value="Genomic_DNA"/>
</dbReference>
<comment type="subcellular location">
    <subcellularLocation>
        <location evidence="2">Spore coat</location>
    </subcellularLocation>
</comment>
<feature type="region of interest" description="Disordered" evidence="4">
    <location>
        <begin position="1"/>
        <end position="28"/>
    </location>
</feature>
<dbReference type="Pfam" id="PF07875">
    <property type="entry name" value="Coat_F"/>
    <property type="match status" value="1"/>
</dbReference>
<dbReference type="AlphaFoldDB" id="A0A6I5A1L9"/>